<evidence type="ECO:0000256" key="6">
    <source>
        <dbReference type="ARBA" id="ARBA00022801"/>
    </source>
</evidence>
<evidence type="ECO:0000256" key="5">
    <source>
        <dbReference type="ARBA" id="ARBA00022759"/>
    </source>
</evidence>
<reference evidence="11" key="1">
    <citation type="submission" date="2025-08" db="UniProtKB">
        <authorList>
            <consortium name="RefSeq"/>
        </authorList>
    </citation>
    <scope>IDENTIFICATION</scope>
</reference>
<evidence type="ECO:0000313" key="11">
    <source>
        <dbReference type="RefSeq" id="XP_014663228.1"/>
    </source>
</evidence>
<dbReference type="Pfam" id="PF17917">
    <property type="entry name" value="RT_RNaseH"/>
    <property type="match status" value="1"/>
</dbReference>
<evidence type="ECO:0000313" key="10">
    <source>
        <dbReference type="Proteomes" id="UP000695022"/>
    </source>
</evidence>
<dbReference type="InterPro" id="IPR041588">
    <property type="entry name" value="Integrase_H2C2"/>
</dbReference>
<feature type="domain" description="Integrase catalytic" evidence="9">
    <location>
        <begin position="401"/>
        <end position="558"/>
    </location>
</feature>
<dbReference type="GeneID" id="106805947"/>
<organism evidence="10 11">
    <name type="scientific">Priapulus caudatus</name>
    <name type="common">Priapulid worm</name>
    <dbReference type="NCBI Taxonomy" id="37621"/>
    <lineage>
        <taxon>Eukaryota</taxon>
        <taxon>Metazoa</taxon>
        <taxon>Ecdysozoa</taxon>
        <taxon>Scalidophora</taxon>
        <taxon>Priapulida</taxon>
        <taxon>Priapulimorpha</taxon>
        <taxon>Priapulimorphida</taxon>
        <taxon>Priapulidae</taxon>
        <taxon>Priapulus</taxon>
    </lineage>
</organism>
<gene>
    <name evidence="11" type="primary">LOC106805947</name>
</gene>
<dbReference type="InterPro" id="IPR050951">
    <property type="entry name" value="Retrovirus_Pol_polyprotein"/>
</dbReference>
<feature type="compositionally biased region" description="Basic and acidic residues" evidence="8">
    <location>
        <begin position="794"/>
        <end position="806"/>
    </location>
</feature>
<keyword evidence="3" id="KW-0548">Nucleotidyltransferase</keyword>
<name>A0ABM1DTF7_PRICU</name>
<dbReference type="PANTHER" id="PTHR37984">
    <property type="entry name" value="PROTEIN CBG26694"/>
    <property type="match status" value="1"/>
</dbReference>
<dbReference type="InterPro" id="IPR041373">
    <property type="entry name" value="RT_RNaseH"/>
</dbReference>
<evidence type="ECO:0000256" key="3">
    <source>
        <dbReference type="ARBA" id="ARBA00022695"/>
    </source>
</evidence>
<dbReference type="InterPro" id="IPR043128">
    <property type="entry name" value="Rev_trsase/Diguanyl_cyclase"/>
</dbReference>
<accession>A0ABM1DTF7</accession>
<dbReference type="PROSITE" id="PS50994">
    <property type="entry name" value="INTEGRASE"/>
    <property type="match status" value="1"/>
</dbReference>
<keyword evidence="2" id="KW-0808">Transferase</keyword>
<dbReference type="Pfam" id="PF17921">
    <property type="entry name" value="Integrase_H2C2"/>
    <property type="match status" value="1"/>
</dbReference>
<proteinExistence type="predicted"/>
<evidence type="ECO:0000256" key="4">
    <source>
        <dbReference type="ARBA" id="ARBA00022722"/>
    </source>
</evidence>
<dbReference type="PANTHER" id="PTHR37984:SF10">
    <property type="entry name" value="RIBONUCLEASE H"/>
    <property type="match status" value="1"/>
</dbReference>
<keyword evidence="5" id="KW-0255">Endonuclease</keyword>
<dbReference type="SUPFAM" id="SSF56672">
    <property type="entry name" value="DNA/RNA polymerases"/>
    <property type="match status" value="1"/>
</dbReference>
<evidence type="ECO:0000256" key="7">
    <source>
        <dbReference type="ARBA" id="ARBA00022918"/>
    </source>
</evidence>
<dbReference type="InterPro" id="IPR012337">
    <property type="entry name" value="RNaseH-like_sf"/>
</dbReference>
<evidence type="ECO:0000256" key="1">
    <source>
        <dbReference type="ARBA" id="ARBA00012493"/>
    </source>
</evidence>
<dbReference type="InterPro" id="IPR036397">
    <property type="entry name" value="RNaseH_sf"/>
</dbReference>
<keyword evidence="7" id="KW-0695">RNA-directed DNA polymerase</keyword>
<sequence length="806" mass="92091">MIQGAEGVICSQDDVWIKGTGKDGAHTEDLELVEKVLQRLTDHGVKAKVSKCQFLEPKVVYLGHVVDKDALHPTNEKVKAIRDAPVPRSVQELKSFIGLVNYYGSFLKNMSTTLAPLNKLRQKDEQWVWSDSCQRAFVECKKQLSSDSVLTHYDVNRKLKLDCDASPNGIQKEALSIVFRVKKFHQYLYGRKWTLVTDHKPLVSILGPKSGIPTLAAARMQRSAIILSTYDYNIDYRKSVEHANADCMSRQPHEDSSVGCDSRVYACEVARELSVTATMIAEATRRGSVHSRVLDYMMSGWPEYLHSEPLKPHHVRRHELSVEQGCILWGNGVIIPGLLRDRLLKDLHWEHPGISTIKAIARSYVWWPSLDREIECTVKEYSTCQAVRNTPPVALLYQWRWPVRPWSRIHLDFFFKEGKTLLIVYDAYSKWIEVCPMSSTDAEHTIDELRVVIAAYGLSEEVVSDNGPQYISETFKDFLRRNGIKQTLVPPYHPQSNGAAENSVKMVKRVLEKHMLEGKVKRLSVKHRLANFLCFLRYRSTPHSTTGRTPAELFLKRQMRTRLSLVKPNLAEVVERKQEQQKRHHDRAPECAFQCHDRVRVRNMLGRKTDKWLPGSVVKVLGPRRYLVQTDKGLRHIHVDHVIPALDQVVGGLSSFVPWMPGENRPEQEHDANLWRLLEVAGKEGFVFNSTKYVIKTRSIKMFETEYGFKHTTSSPGYPQSNGTAEKAVQVDKNILKKCRESKTDPYLAMLLYRNTPGDGFPSPAQILMGRRTATTLPTTRSLLKPENQPDVTESEKDQRKTEAVL</sequence>
<dbReference type="Gene3D" id="3.30.70.270">
    <property type="match status" value="2"/>
</dbReference>
<dbReference type="Proteomes" id="UP000695022">
    <property type="component" value="Unplaced"/>
</dbReference>
<keyword evidence="4" id="KW-0540">Nuclease</keyword>
<keyword evidence="6" id="KW-0378">Hydrolase</keyword>
<evidence type="ECO:0000256" key="2">
    <source>
        <dbReference type="ARBA" id="ARBA00022679"/>
    </source>
</evidence>
<dbReference type="RefSeq" id="XP_014663228.1">
    <property type="nucleotide sequence ID" value="XM_014807742.1"/>
</dbReference>
<dbReference type="InterPro" id="IPR043502">
    <property type="entry name" value="DNA/RNA_pol_sf"/>
</dbReference>
<evidence type="ECO:0000256" key="8">
    <source>
        <dbReference type="SAM" id="MobiDB-lite"/>
    </source>
</evidence>
<dbReference type="Pfam" id="PF00665">
    <property type="entry name" value="rve"/>
    <property type="match status" value="1"/>
</dbReference>
<feature type="region of interest" description="Disordered" evidence="8">
    <location>
        <begin position="779"/>
        <end position="806"/>
    </location>
</feature>
<evidence type="ECO:0000259" key="9">
    <source>
        <dbReference type="PROSITE" id="PS50994"/>
    </source>
</evidence>
<keyword evidence="10" id="KW-1185">Reference proteome</keyword>
<dbReference type="InterPro" id="IPR001584">
    <property type="entry name" value="Integrase_cat-core"/>
</dbReference>
<dbReference type="Gene3D" id="1.10.340.70">
    <property type="match status" value="1"/>
</dbReference>
<dbReference type="EC" id="2.7.7.49" evidence="1"/>
<dbReference type="Gene3D" id="3.30.420.10">
    <property type="entry name" value="Ribonuclease H-like superfamily/Ribonuclease H"/>
    <property type="match status" value="2"/>
</dbReference>
<dbReference type="SUPFAM" id="SSF53098">
    <property type="entry name" value="Ribonuclease H-like"/>
    <property type="match status" value="2"/>
</dbReference>
<protein>
    <recommendedName>
        <fullName evidence="1">RNA-directed DNA polymerase</fullName>
        <ecNumber evidence="1">2.7.7.49</ecNumber>
    </recommendedName>
</protein>